<accession>A0AAX6G330</accession>
<dbReference type="Proteomes" id="UP001140949">
    <property type="component" value="Unassembled WGS sequence"/>
</dbReference>
<sequence>MSLLVSLSPLHKFFMRFYDQKLFQMNLGSISLLRNQLAAGRDSYRVGDPFLTLVTKLYQLVLFSYQFSWWKILEQFF</sequence>
<reference evidence="1" key="2">
    <citation type="submission" date="2023-04" db="EMBL/GenBank/DDBJ databases">
        <authorList>
            <person name="Bruccoleri R.E."/>
            <person name="Oakeley E.J."/>
            <person name="Faust A.-M."/>
            <person name="Dessus-Babus S."/>
            <person name="Altorfer M."/>
            <person name="Burckhardt D."/>
            <person name="Oertli M."/>
            <person name="Naumann U."/>
            <person name="Petersen F."/>
            <person name="Wong J."/>
        </authorList>
    </citation>
    <scope>NUCLEOTIDE SEQUENCE</scope>
    <source>
        <strain evidence="1">GSM-AAB239-AS_SAM_17_03QT</strain>
        <tissue evidence="1">Leaf</tissue>
    </source>
</reference>
<dbReference type="EMBL" id="JANAVB010023800">
    <property type="protein sequence ID" value="KAJ6822932.1"/>
    <property type="molecule type" value="Genomic_DNA"/>
</dbReference>
<organism evidence="1 2">
    <name type="scientific">Iris pallida</name>
    <name type="common">Sweet iris</name>
    <dbReference type="NCBI Taxonomy" id="29817"/>
    <lineage>
        <taxon>Eukaryota</taxon>
        <taxon>Viridiplantae</taxon>
        <taxon>Streptophyta</taxon>
        <taxon>Embryophyta</taxon>
        <taxon>Tracheophyta</taxon>
        <taxon>Spermatophyta</taxon>
        <taxon>Magnoliopsida</taxon>
        <taxon>Liliopsida</taxon>
        <taxon>Asparagales</taxon>
        <taxon>Iridaceae</taxon>
        <taxon>Iridoideae</taxon>
        <taxon>Irideae</taxon>
        <taxon>Iris</taxon>
    </lineage>
</organism>
<gene>
    <name evidence="1" type="ORF">M6B38_385820</name>
</gene>
<proteinExistence type="predicted"/>
<evidence type="ECO:0000313" key="2">
    <source>
        <dbReference type="Proteomes" id="UP001140949"/>
    </source>
</evidence>
<comment type="caution">
    <text evidence="1">The sequence shown here is derived from an EMBL/GenBank/DDBJ whole genome shotgun (WGS) entry which is preliminary data.</text>
</comment>
<name>A0AAX6G330_IRIPA</name>
<evidence type="ECO:0000313" key="1">
    <source>
        <dbReference type="EMBL" id="KAJ6822932.1"/>
    </source>
</evidence>
<protein>
    <submittedName>
        <fullName evidence="1">Uncharacterized protein</fullName>
    </submittedName>
</protein>
<keyword evidence="2" id="KW-1185">Reference proteome</keyword>
<dbReference type="AlphaFoldDB" id="A0AAX6G330"/>
<reference evidence="1" key="1">
    <citation type="journal article" date="2023" name="GigaByte">
        <title>Genome assembly of the bearded iris, Iris pallida Lam.</title>
        <authorList>
            <person name="Bruccoleri R.E."/>
            <person name="Oakeley E.J."/>
            <person name="Faust A.M.E."/>
            <person name="Altorfer M."/>
            <person name="Dessus-Babus S."/>
            <person name="Burckhardt D."/>
            <person name="Oertli M."/>
            <person name="Naumann U."/>
            <person name="Petersen F."/>
            <person name="Wong J."/>
        </authorList>
    </citation>
    <scope>NUCLEOTIDE SEQUENCE</scope>
    <source>
        <strain evidence="1">GSM-AAB239-AS_SAM_17_03QT</strain>
    </source>
</reference>